<dbReference type="PANTHER" id="PTHR41259">
    <property type="entry name" value="DOUBLE-STRAND BREAK REPAIR RAD50 ATPASE, PUTATIVE-RELATED"/>
    <property type="match status" value="1"/>
</dbReference>
<dbReference type="SUPFAM" id="SSF52540">
    <property type="entry name" value="P-loop containing nucleoside triphosphate hydrolases"/>
    <property type="match status" value="1"/>
</dbReference>
<gene>
    <name evidence="4" type="ORF">Mal48_10540</name>
</gene>
<dbReference type="KEGG" id="tpol:Mal48_10540"/>
<evidence type="ECO:0000256" key="1">
    <source>
        <dbReference type="SAM" id="Coils"/>
    </source>
</evidence>
<feature type="domain" description="YhaN AAA" evidence="3">
    <location>
        <begin position="1"/>
        <end position="199"/>
    </location>
</feature>
<dbReference type="Proteomes" id="UP000315724">
    <property type="component" value="Chromosome"/>
</dbReference>
<dbReference type="AlphaFoldDB" id="A0A517QJL0"/>
<evidence type="ECO:0000259" key="3">
    <source>
        <dbReference type="Pfam" id="PF13514"/>
    </source>
</evidence>
<proteinExistence type="predicted"/>
<keyword evidence="2" id="KW-0812">Transmembrane</keyword>
<keyword evidence="2" id="KW-0472">Membrane</keyword>
<sequence>MRIHELEVDQFGVWKEVTLPFHDRGVTVLYGPNEAGKSTLMRFIRGVLYGFQPSDEVDASRRRERVVCSGALKVSHQGKSYRIRRVSEKGTRGALEINGQRREQTDPLMQSLLGDASESLFKDVFAIGLNELQQLATLSGDEVAEQIYGLSLGREGEQIVRAQNAFAKNERFLIDPESRKGEIHSLIQQLAEIDRELERVGQPAQRHTRLLDQTTKHDATVSELKKRQKNLQQDLRGYQFLNQAWEPWAKHRAIQLELKQLPVTKVDADILNRYDELELELSEVDAQRKQLIDEAKRLQKQAEEIKLRPELEEETCAIQNLHEQTREMQLLEQQLQSGSPVADPREQEVQRLLGNLGGHWSLKRLEETDLSPVKLHSLLEQGDRYRRANRARTKAAKKYKRMSAALKLHEQAENSQRRGLGTLSVEETRQDLSDKIDQLEDLRGLRIRKEHIKKTLELFPETREAEAEVVEQELPPFFYNVLWFFAISGAILFLFGSYRAVSGLFSGGGYLATLGACYSLLGLGALGTCWTMKQYFSQQKIQVAGNDVDREKMSRELSRVESQIQKIRSRNLLRTQRTAPQTLIAEQDDSELIDEALADLRKQLHSLQSVNDDSGRIDKLRRQMSRMRNSLQDYQKRVSQSRREWTESLRTLGLIETLKVSEAVAQCQQIADAKHVLHEWSRSHQSREQQRKVLDTFLEKVQQLSNKLEGRGIAVRDPYQLLAEWHRELQLLGERRRERQQLRSTAKEKRRDAARIADRVERMREQRSLLLSQMGVADRGEIAAKLAAIDERKTLEAKLREAEKNLDKITSQEPELVITEEMLIEYDEASNKKIVSEIRDELQEIDEALQNEYQTLGKLKQELHAIEEDRSVASLRFDREQVADELRKASESLFANRVADRVVEQLQSKIEQDRQPQTLQTASEYLSQLTCDKYQKVWTPLGEKALFVDDDVKQSLRVEQLSSGTREQVFLSLRLAMIKDFASRGVELPLILDDVTVNFDQIRTEAAVETLLNVADDGQQIMLFTCHLHLAHLFENDGIEPVWLPNHRPEMTV</sequence>
<feature type="coiled-coil region" evidence="1">
    <location>
        <begin position="274"/>
        <end position="308"/>
    </location>
</feature>
<dbReference type="Pfam" id="PF13514">
    <property type="entry name" value="AAA_27"/>
    <property type="match status" value="1"/>
</dbReference>
<feature type="transmembrane region" description="Helical" evidence="2">
    <location>
        <begin position="477"/>
        <end position="498"/>
    </location>
</feature>
<dbReference type="InterPro" id="IPR038734">
    <property type="entry name" value="YhaN_AAA"/>
</dbReference>
<organism evidence="4 5">
    <name type="scientific">Thalassoglobus polymorphus</name>
    <dbReference type="NCBI Taxonomy" id="2527994"/>
    <lineage>
        <taxon>Bacteria</taxon>
        <taxon>Pseudomonadati</taxon>
        <taxon>Planctomycetota</taxon>
        <taxon>Planctomycetia</taxon>
        <taxon>Planctomycetales</taxon>
        <taxon>Planctomycetaceae</taxon>
        <taxon>Thalassoglobus</taxon>
    </lineage>
</organism>
<dbReference type="InterPro" id="IPR027417">
    <property type="entry name" value="P-loop_NTPase"/>
</dbReference>
<dbReference type="RefSeq" id="WP_145196682.1">
    <property type="nucleotide sequence ID" value="NZ_CP036267.1"/>
</dbReference>
<evidence type="ECO:0000313" key="5">
    <source>
        <dbReference type="Proteomes" id="UP000315724"/>
    </source>
</evidence>
<accession>A0A517QJL0</accession>
<dbReference type="Gene3D" id="3.40.50.300">
    <property type="entry name" value="P-loop containing nucleotide triphosphate hydrolases"/>
    <property type="match status" value="2"/>
</dbReference>
<evidence type="ECO:0000256" key="2">
    <source>
        <dbReference type="SAM" id="Phobius"/>
    </source>
</evidence>
<feature type="coiled-coil region" evidence="1">
    <location>
        <begin position="746"/>
        <end position="869"/>
    </location>
</feature>
<reference evidence="4 5" key="1">
    <citation type="submission" date="2019-02" db="EMBL/GenBank/DDBJ databases">
        <title>Deep-cultivation of Planctomycetes and their phenomic and genomic characterization uncovers novel biology.</title>
        <authorList>
            <person name="Wiegand S."/>
            <person name="Jogler M."/>
            <person name="Boedeker C."/>
            <person name="Pinto D."/>
            <person name="Vollmers J."/>
            <person name="Rivas-Marin E."/>
            <person name="Kohn T."/>
            <person name="Peeters S.H."/>
            <person name="Heuer A."/>
            <person name="Rast P."/>
            <person name="Oberbeckmann S."/>
            <person name="Bunk B."/>
            <person name="Jeske O."/>
            <person name="Meyerdierks A."/>
            <person name="Storesund J.E."/>
            <person name="Kallscheuer N."/>
            <person name="Luecker S."/>
            <person name="Lage O.M."/>
            <person name="Pohl T."/>
            <person name="Merkel B.J."/>
            <person name="Hornburger P."/>
            <person name="Mueller R.-W."/>
            <person name="Bruemmer F."/>
            <person name="Labrenz M."/>
            <person name="Spormann A.M."/>
            <person name="Op den Camp H."/>
            <person name="Overmann J."/>
            <person name="Amann R."/>
            <person name="Jetten M.S.M."/>
            <person name="Mascher T."/>
            <person name="Medema M.H."/>
            <person name="Devos D.P."/>
            <person name="Kaster A.-K."/>
            <person name="Ovreas L."/>
            <person name="Rohde M."/>
            <person name="Galperin M.Y."/>
            <person name="Jogler C."/>
        </authorList>
    </citation>
    <scope>NUCLEOTIDE SEQUENCE [LARGE SCALE GENOMIC DNA]</scope>
    <source>
        <strain evidence="4 5">Mal48</strain>
    </source>
</reference>
<dbReference type="PANTHER" id="PTHR41259:SF1">
    <property type="entry name" value="DOUBLE-STRAND BREAK REPAIR RAD50 ATPASE, PUTATIVE-RELATED"/>
    <property type="match status" value="1"/>
</dbReference>
<keyword evidence="2" id="KW-1133">Transmembrane helix</keyword>
<feature type="transmembrane region" description="Helical" evidence="2">
    <location>
        <begin position="510"/>
        <end position="533"/>
    </location>
</feature>
<dbReference type="EMBL" id="CP036267">
    <property type="protein sequence ID" value="QDT31818.1"/>
    <property type="molecule type" value="Genomic_DNA"/>
</dbReference>
<protein>
    <submittedName>
        <fullName evidence="4">Chromosome segregation protein</fullName>
    </submittedName>
</protein>
<feature type="coiled-coil region" evidence="1">
    <location>
        <begin position="617"/>
        <end position="644"/>
    </location>
</feature>
<dbReference type="OrthoDB" id="9764467at2"/>
<name>A0A517QJL0_9PLAN</name>
<keyword evidence="5" id="KW-1185">Reference proteome</keyword>
<evidence type="ECO:0000313" key="4">
    <source>
        <dbReference type="EMBL" id="QDT31818.1"/>
    </source>
</evidence>
<keyword evidence="1" id="KW-0175">Coiled coil</keyword>